<gene>
    <name evidence="1" type="ORF">IP91_03842</name>
</gene>
<keyword evidence="2" id="KW-1185">Reference proteome</keyword>
<sequence length="194" mass="20951">MAIDLPPDANDDALRGARDDAALSARGAARRRFARAGAAASGVLLTLHSQPGMACEICTTPSGSLSGGLQSFRGRPPVCAGRTPDYWRTHSWPTGTSKTALYTKLFACSGAYARTYGAVTQSAILEPKAWDTYGLGRHLVACHLNVRAGLSTFQTLAMLQAIWREYQARGYYTPTAGVRWDGARIVDYLRGTMY</sequence>
<dbReference type="EMBL" id="VLLB01000007">
    <property type="protein sequence ID" value="TWI63002.1"/>
    <property type="molecule type" value="Genomic_DNA"/>
</dbReference>
<dbReference type="AlphaFoldDB" id="A0A562R1P8"/>
<evidence type="ECO:0000313" key="1">
    <source>
        <dbReference type="EMBL" id="TWI63002.1"/>
    </source>
</evidence>
<comment type="caution">
    <text evidence="1">The sequence shown here is derived from an EMBL/GenBank/DDBJ whole genome shotgun (WGS) entry which is preliminary data.</text>
</comment>
<dbReference type="OrthoDB" id="6195511at2"/>
<proteinExistence type="predicted"/>
<reference evidence="1 2" key="1">
    <citation type="journal article" date="2015" name="Stand. Genomic Sci.">
        <title>Genomic Encyclopedia of Bacterial and Archaeal Type Strains, Phase III: the genomes of soil and plant-associated and newly described type strains.</title>
        <authorList>
            <person name="Whitman W.B."/>
            <person name="Woyke T."/>
            <person name="Klenk H.P."/>
            <person name="Zhou Y."/>
            <person name="Lilburn T.G."/>
            <person name="Beck B.J."/>
            <person name="De Vos P."/>
            <person name="Vandamme P."/>
            <person name="Eisen J.A."/>
            <person name="Garrity G."/>
            <person name="Hugenholtz P."/>
            <person name="Kyrpides N.C."/>
        </authorList>
    </citation>
    <scope>NUCLEOTIDE SEQUENCE [LARGE SCALE GENOMIC DNA]</scope>
    <source>
        <strain evidence="1 2">CGMCC 1.10822</strain>
    </source>
</reference>
<accession>A0A562R1P8</accession>
<organism evidence="1 2">
    <name type="scientific">Pseudoduganella lurida</name>
    <dbReference type="NCBI Taxonomy" id="1036180"/>
    <lineage>
        <taxon>Bacteria</taxon>
        <taxon>Pseudomonadati</taxon>
        <taxon>Pseudomonadota</taxon>
        <taxon>Betaproteobacteria</taxon>
        <taxon>Burkholderiales</taxon>
        <taxon>Oxalobacteraceae</taxon>
        <taxon>Telluria group</taxon>
        <taxon>Pseudoduganella</taxon>
    </lineage>
</organism>
<evidence type="ECO:0000313" key="2">
    <source>
        <dbReference type="Proteomes" id="UP000318431"/>
    </source>
</evidence>
<name>A0A562R1P8_9BURK</name>
<dbReference type="RefSeq" id="WP_145650710.1">
    <property type="nucleotide sequence ID" value="NZ_VLLB01000007.1"/>
</dbReference>
<dbReference type="Proteomes" id="UP000318431">
    <property type="component" value="Unassembled WGS sequence"/>
</dbReference>
<protein>
    <submittedName>
        <fullName evidence="1">Uncharacterized protein</fullName>
    </submittedName>
</protein>